<sequence length="297" mass="33637">MIKIRDLVKSFDTKDRVLDCVDLNVEKGSIYGLVGVNGSGKTTLIKHIMGILKPDSGSIKIMGEEIYENTAIKQKMAYVPDELFFYHGFSLKDMSKQYASFYKGWSWEKYDSLVSSFGLNEKESLRSFSKGMQKQAYFILAVSTMPEILILDEPIDGLDPIVRKRVWSIIVDEVADRQMTVLVSSHNLREMEGVCDAIGIMKNGRVQIERDIDTLKTDIHKVQVAFTSEVYDPFKGLNVIHEDSRGSVKLIIAKNSFEEIEDIIGRNNPAVFDVLPLTLEEIFIYELGGGKDEQIFV</sequence>
<dbReference type="RefSeq" id="WP_226384690.1">
    <property type="nucleotide sequence ID" value="NZ_JADCKA010000002.1"/>
</dbReference>
<evidence type="ECO:0000256" key="1">
    <source>
        <dbReference type="ARBA" id="ARBA00022448"/>
    </source>
</evidence>
<dbReference type="InterPro" id="IPR027417">
    <property type="entry name" value="P-loop_NTPase"/>
</dbReference>
<dbReference type="PROSITE" id="PS50893">
    <property type="entry name" value="ABC_TRANSPORTER_2"/>
    <property type="match status" value="1"/>
</dbReference>
<evidence type="ECO:0000313" key="5">
    <source>
        <dbReference type="EMBL" id="MBE5035020.1"/>
    </source>
</evidence>
<reference evidence="5 6" key="1">
    <citation type="submission" date="2020-10" db="EMBL/GenBank/DDBJ databases">
        <title>ChiBAC.</title>
        <authorList>
            <person name="Zenner C."/>
            <person name="Hitch T.C.A."/>
            <person name="Clavel T."/>
        </authorList>
    </citation>
    <scope>NUCLEOTIDE SEQUENCE [LARGE SCALE GENOMIC DNA]</scope>
    <source>
        <strain evidence="5 6">DSM 108706</strain>
    </source>
</reference>
<dbReference type="Proteomes" id="UP001516588">
    <property type="component" value="Unassembled WGS sequence"/>
</dbReference>
<comment type="caution">
    <text evidence="5">The sequence shown here is derived from an EMBL/GenBank/DDBJ whole genome shotgun (WGS) entry which is preliminary data.</text>
</comment>
<keyword evidence="2" id="KW-0547">Nucleotide-binding</keyword>
<evidence type="ECO:0000313" key="6">
    <source>
        <dbReference type="Proteomes" id="UP001516588"/>
    </source>
</evidence>
<dbReference type="PANTHER" id="PTHR42939:SF1">
    <property type="entry name" value="ABC TRANSPORTER ATP-BINDING PROTEIN ALBC-RELATED"/>
    <property type="match status" value="1"/>
</dbReference>
<dbReference type="EMBL" id="JADCKA010000002">
    <property type="protein sequence ID" value="MBE5035020.1"/>
    <property type="molecule type" value="Genomic_DNA"/>
</dbReference>
<dbReference type="Gene3D" id="3.40.50.300">
    <property type="entry name" value="P-loop containing nucleotide triphosphate hydrolases"/>
    <property type="match status" value="1"/>
</dbReference>
<dbReference type="Pfam" id="PF00005">
    <property type="entry name" value="ABC_tran"/>
    <property type="match status" value="1"/>
</dbReference>
<dbReference type="InterPro" id="IPR003439">
    <property type="entry name" value="ABC_transporter-like_ATP-bd"/>
</dbReference>
<keyword evidence="3 5" id="KW-0067">ATP-binding</keyword>
<keyword evidence="6" id="KW-1185">Reference proteome</keyword>
<evidence type="ECO:0000256" key="3">
    <source>
        <dbReference type="ARBA" id="ARBA00022840"/>
    </source>
</evidence>
<evidence type="ECO:0000256" key="2">
    <source>
        <dbReference type="ARBA" id="ARBA00022741"/>
    </source>
</evidence>
<proteinExistence type="predicted"/>
<gene>
    <name evidence="5" type="ORF">INF20_01845</name>
</gene>
<dbReference type="GO" id="GO:0005524">
    <property type="term" value="F:ATP binding"/>
    <property type="evidence" value="ECO:0007669"/>
    <property type="project" value="UniProtKB-KW"/>
</dbReference>
<protein>
    <submittedName>
        <fullName evidence="5">ABC transporter ATP-binding protein</fullName>
    </submittedName>
</protein>
<keyword evidence="1" id="KW-0813">Transport</keyword>
<feature type="domain" description="ABC transporter" evidence="4">
    <location>
        <begin position="2"/>
        <end position="228"/>
    </location>
</feature>
<dbReference type="CDD" id="cd03230">
    <property type="entry name" value="ABC_DR_subfamily_A"/>
    <property type="match status" value="1"/>
</dbReference>
<name>A0ABR9QWU4_9FIRM</name>
<organism evidence="5 6">
    <name type="scientific">Gallibacter intestinalis</name>
    <dbReference type="NCBI Taxonomy" id="2779356"/>
    <lineage>
        <taxon>Bacteria</taxon>
        <taxon>Bacillati</taxon>
        <taxon>Bacillota</taxon>
        <taxon>Clostridia</taxon>
        <taxon>Eubacteriales</taxon>
        <taxon>Eubacteriaceae</taxon>
        <taxon>Gallibacter</taxon>
    </lineage>
</organism>
<dbReference type="SMART" id="SM00382">
    <property type="entry name" value="AAA"/>
    <property type="match status" value="1"/>
</dbReference>
<dbReference type="PANTHER" id="PTHR42939">
    <property type="entry name" value="ABC TRANSPORTER ATP-BINDING PROTEIN ALBC-RELATED"/>
    <property type="match status" value="1"/>
</dbReference>
<accession>A0ABR9QWU4</accession>
<dbReference type="SUPFAM" id="SSF52540">
    <property type="entry name" value="P-loop containing nucleoside triphosphate hydrolases"/>
    <property type="match status" value="1"/>
</dbReference>
<dbReference type="InterPro" id="IPR003593">
    <property type="entry name" value="AAA+_ATPase"/>
</dbReference>
<dbReference type="InterPro" id="IPR051782">
    <property type="entry name" value="ABC_Transporter_VariousFunc"/>
</dbReference>
<evidence type="ECO:0000259" key="4">
    <source>
        <dbReference type="PROSITE" id="PS50893"/>
    </source>
</evidence>